<dbReference type="Gene3D" id="2.40.50.100">
    <property type="match status" value="1"/>
</dbReference>
<dbReference type="PANTHER" id="PTHR32347:SF14">
    <property type="entry name" value="EFFLUX SYSTEM COMPONENT YKNX-RELATED"/>
    <property type="match status" value="1"/>
</dbReference>
<feature type="domain" description="YknX-like barrel-sandwich hybrid" evidence="5">
    <location>
        <begin position="65"/>
        <end position="221"/>
    </location>
</feature>
<keyword evidence="4" id="KW-0812">Transmembrane</keyword>
<dbReference type="Gene3D" id="1.10.287.470">
    <property type="entry name" value="Helix hairpin bin"/>
    <property type="match status" value="1"/>
</dbReference>
<organism evidence="6 7">
    <name type="scientific">Oceanobacillus kimchii</name>
    <dbReference type="NCBI Taxonomy" id="746691"/>
    <lineage>
        <taxon>Bacteria</taxon>
        <taxon>Bacillati</taxon>
        <taxon>Bacillota</taxon>
        <taxon>Bacilli</taxon>
        <taxon>Bacillales</taxon>
        <taxon>Bacillaceae</taxon>
        <taxon>Oceanobacillus</taxon>
    </lineage>
</organism>
<evidence type="ECO:0000259" key="5">
    <source>
        <dbReference type="Pfam" id="PF25984"/>
    </source>
</evidence>
<protein>
    <recommendedName>
        <fullName evidence="5">YknX-like barrel-sandwich hybrid domain-containing protein</fullName>
    </recommendedName>
</protein>
<dbReference type="PANTHER" id="PTHR32347">
    <property type="entry name" value="EFFLUX SYSTEM COMPONENT YKNX-RELATED"/>
    <property type="match status" value="1"/>
</dbReference>
<comment type="caution">
    <text evidence="6">The sequence shown here is derived from an EMBL/GenBank/DDBJ whole genome shotgun (WGS) entry which is preliminary data.</text>
</comment>
<evidence type="ECO:0000313" key="6">
    <source>
        <dbReference type="EMBL" id="GLO64378.1"/>
    </source>
</evidence>
<evidence type="ECO:0000256" key="1">
    <source>
        <dbReference type="ARBA" id="ARBA00004196"/>
    </source>
</evidence>
<evidence type="ECO:0000256" key="3">
    <source>
        <dbReference type="SAM" id="Coils"/>
    </source>
</evidence>
<feature type="transmembrane region" description="Helical" evidence="4">
    <location>
        <begin position="7"/>
        <end position="26"/>
    </location>
</feature>
<dbReference type="Pfam" id="PF25984">
    <property type="entry name" value="BSH_YknX"/>
    <property type="match status" value="1"/>
</dbReference>
<keyword evidence="7" id="KW-1185">Reference proteome</keyword>
<dbReference type="EMBL" id="BSKO01000001">
    <property type="protein sequence ID" value="GLO64378.1"/>
    <property type="molecule type" value="Genomic_DNA"/>
</dbReference>
<sequence length="412" mass="46332">MRKYKKHILWFSITVFVVVNLVLVLFDKEEKIDRVSFVHSWTNSHEADLVEMLYKPGVIDVAGEEHIYFDTTSGVFQEFMVQEGDMVTSGEPLFSYEVQSYYETEVNLNQQVSQVEGELAAIQSAITQMEMFQIPEGATGTPSDVTLNEEELEIKFPQNTVEAELLRQQYLIEKENELSQKTAELQSLEAQLMELQSSGNVITVNSPFDGRISEIKDSLEDPVITIQDTTLQVDGEFTEEERTKVEAGLATQMEINELPIALEGTINEVSDHPKEVGLESASVYPFSVSIAEEDPEVLEALLPGYHAEIGIIMEEALSATTLFEDSIFTNHVWKLHTNGQLMKSPIETGLHVDEQVEVVQGVEVGDVVANQPSSQFRHEATFITPIQVKELSKSSFTWNQWARSFVTGILSR</sequence>
<keyword evidence="4" id="KW-0472">Membrane</keyword>
<proteinExistence type="predicted"/>
<dbReference type="Proteomes" id="UP001275436">
    <property type="component" value="Unassembled WGS sequence"/>
</dbReference>
<accession>A0ABQ5TFL4</accession>
<feature type="coiled-coil region" evidence="3">
    <location>
        <begin position="171"/>
        <end position="198"/>
    </location>
</feature>
<name>A0ABQ5TFL4_9BACI</name>
<comment type="subcellular location">
    <subcellularLocation>
        <location evidence="1">Cell envelope</location>
    </subcellularLocation>
</comment>
<dbReference type="InterPro" id="IPR058639">
    <property type="entry name" value="BSH_YknX-like"/>
</dbReference>
<evidence type="ECO:0000256" key="2">
    <source>
        <dbReference type="ARBA" id="ARBA00023054"/>
    </source>
</evidence>
<keyword evidence="2 3" id="KW-0175">Coiled coil</keyword>
<dbReference type="RefSeq" id="WP_317957559.1">
    <property type="nucleotide sequence ID" value="NZ_BSKO01000001.1"/>
</dbReference>
<dbReference type="InterPro" id="IPR050465">
    <property type="entry name" value="UPF0194_transport"/>
</dbReference>
<evidence type="ECO:0000313" key="7">
    <source>
        <dbReference type="Proteomes" id="UP001275436"/>
    </source>
</evidence>
<evidence type="ECO:0000256" key="4">
    <source>
        <dbReference type="SAM" id="Phobius"/>
    </source>
</evidence>
<reference evidence="6 7" key="1">
    <citation type="submission" date="2023-02" db="EMBL/GenBank/DDBJ databases">
        <title>Oceanobacillus kimchii IFOP_LL358 isolated form Alexandrium catenella lab strain.</title>
        <authorList>
            <person name="Gajardo G."/>
            <person name="Ueki S."/>
            <person name="Maruyama F."/>
        </authorList>
    </citation>
    <scope>NUCLEOTIDE SEQUENCE [LARGE SCALE GENOMIC DNA]</scope>
    <source>
        <strain evidence="6 7">IFOP_LL358</strain>
    </source>
</reference>
<gene>
    <name evidence="6" type="ORF">MACH08_01620</name>
</gene>
<keyword evidence="4" id="KW-1133">Transmembrane helix</keyword>